<evidence type="ECO:0000313" key="2">
    <source>
        <dbReference type="Proteomes" id="UP000320231"/>
    </source>
</evidence>
<protein>
    <submittedName>
        <fullName evidence="1">Uncharacterized protein</fullName>
    </submittedName>
</protein>
<reference evidence="1 2" key="1">
    <citation type="journal article" date="2019" name="Microbiol. Resour. Announc.">
        <title>Complete Genome Sequence of Halomonas sulfidaeris Strain Esulfide1 Isolated from a Metal Sulfide Rock at a Depth of 2,200 Meters, Obtained Using Nanopore Sequencing.</title>
        <authorList>
            <person name="Saito M."/>
            <person name="Nishigata A."/>
            <person name="Galipon J."/>
            <person name="Arakawa K."/>
        </authorList>
    </citation>
    <scope>NUCLEOTIDE SEQUENCE [LARGE SCALE GENOMIC DNA]</scope>
    <source>
        <strain evidence="1 2">ATCC BAA-803</strain>
    </source>
</reference>
<dbReference type="AlphaFoldDB" id="A0A455UBM0"/>
<name>A0A455UBM0_9GAMM</name>
<gene>
    <name evidence="1" type="ORF">HSBAA_30040</name>
</gene>
<accession>A0A455UBM0</accession>
<dbReference type="EMBL" id="AP019514">
    <property type="protein sequence ID" value="BBI61698.1"/>
    <property type="molecule type" value="Genomic_DNA"/>
</dbReference>
<sequence>MGWNQHVLRVGHRSLSAGFTKPVVTELNKRGYNAQLIQKPLPAPLGPELPEIDPFGYTPEYDYQPRAVDTLVREGQGIMQIATGAVNPGCVISRCHAFAARLFFSPLAQC</sequence>
<dbReference type="Proteomes" id="UP000320231">
    <property type="component" value="Chromosome"/>
</dbReference>
<evidence type="ECO:0000313" key="1">
    <source>
        <dbReference type="EMBL" id="BBI61698.1"/>
    </source>
</evidence>
<dbReference type="KEGG" id="hsr:HSBAA_30040"/>
<organism evidence="1 2">
    <name type="scientific">Vreelandella sulfidaeris</name>
    <dbReference type="NCBI Taxonomy" id="115553"/>
    <lineage>
        <taxon>Bacteria</taxon>
        <taxon>Pseudomonadati</taxon>
        <taxon>Pseudomonadota</taxon>
        <taxon>Gammaproteobacteria</taxon>
        <taxon>Oceanospirillales</taxon>
        <taxon>Halomonadaceae</taxon>
        <taxon>Vreelandella</taxon>
    </lineage>
</organism>
<proteinExistence type="predicted"/>